<dbReference type="GO" id="GO:0016020">
    <property type="term" value="C:membrane"/>
    <property type="evidence" value="ECO:0007669"/>
    <property type="project" value="TreeGrafter"/>
</dbReference>
<keyword evidence="1" id="KW-0472">Membrane</keyword>
<dbReference type="Proteomes" id="UP000326396">
    <property type="component" value="Linkage Group LG2"/>
</dbReference>
<dbReference type="InterPro" id="IPR002110">
    <property type="entry name" value="Ankyrin_rpt"/>
</dbReference>
<dbReference type="SUPFAM" id="SSF48403">
    <property type="entry name" value="Ankyrin repeat"/>
    <property type="match status" value="1"/>
</dbReference>
<keyword evidence="1" id="KW-1133">Transmembrane helix</keyword>
<dbReference type="SMART" id="SM00248">
    <property type="entry name" value="ANK"/>
    <property type="match status" value="5"/>
</dbReference>
<comment type="caution">
    <text evidence="3">The sequence shown here is derived from an EMBL/GenBank/DDBJ whole genome shotgun (WGS) entry which is preliminary data.</text>
</comment>
<feature type="transmembrane region" description="Helical" evidence="1">
    <location>
        <begin position="776"/>
        <end position="796"/>
    </location>
</feature>
<feature type="transmembrane region" description="Helical" evidence="1">
    <location>
        <begin position="660"/>
        <end position="683"/>
    </location>
</feature>
<feature type="transmembrane region" description="Helical" evidence="1">
    <location>
        <begin position="745"/>
        <end position="770"/>
    </location>
</feature>
<dbReference type="Pfam" id="PF13962">
    <property type="entry name" value="PGG"/>
    <property type="match status" value="1"/>
</dbReference>
<dbReference type="PANTHER" id="PTHR24177:SF472">
    <property type="entry name" value="PGG DOMAIN-CONTAINING PROTEIN"/>
    <property type="match status" value="1"/>
</dbReference>
<evidence type="ECO:0000259" key="2">
    <source>
        <dbReference type="Pfam" id="PF13962"/>
    </source>
</evidence>
<keyword evidence="4" id="KW-1185">Reference proteome</keyword>
<evidence type="ECO:0000256" key="1">
    <source>
        <dbReference type="SAM" id="Phobius"/>
    </source>
</evidence>
<dbReference type="EMBL" id="SZYD01000012">
    <property type="protein sequence ID" value="KAD4586504.1"/>
    <property type="molecule type" value="Genomic_DNA"/>
</dbReference>
<evidence type="ECO:0000313" key="4">
    <source>
        <dbReference type="Proteomes" id="UP000326396"/>
    </source>
</evidence>
<organism evidence="3 4">
    <name type="scientific">Mikania micrantha</name>
    <name type="common">bitter vine</name>
    <dbReference type="NCBI Taxonomy" id="192012"/>
    <lineage>
        <taxon>Eukaryota</taxon>
        <taxon>Viridiplantae</taxon>
        <taxon>Streptophyta</taxon>
        <taxon>Embryophyta</taxon>
        <taxon>Tracheophyta</taxon>
        <taxon>Spermatophyta</taxon>
        <taxon>Magnoliopsida</taxon>
        <taxon>eudicotyledons</taxon>
        <taxon>Gunneridae</taxon>
        <taxon>Pentapetalae</taxon>
        <taxon>asterids</taxon>
        <taxon>campanulids</taxon>
        <taxon>Asterales</taxon>
        <taxon>Asteraceae</taxon>
        <taxon>Asteroideae</taxon>
        <taxon>Heliantheae alliance</taxon>
        <taxon>Eupatorieae</taxon>
        <taxon>Mikania</taxon>
    </lineage>
</organism>
<gene>
    <name evidence="3" type="ORF">E3N88_24105</name>
</gene>
<accession>A0A5N6NFA6</accession>
<dbReference type="Pfam" id="PF12796">
    <property type="entry name" value="Ank_2"/>
    <property type="match status" value="1"/>
</dbReference>
<dbReference type="InterPro" id="IPR026961">
    <property type="entry name" value="PGG_dom"/>
</dbReference>
<protein>
    <recommendedName>
        <fullName evidence="2">PGG domain-containing protein</fullName>
    </recommendedName>
</protein>
<evidence type="ECO:0000313" key="3">
    <source>
        <dbReference type="EMBL" id="KAD4586504.1"/>
    </source>
</evidence>
<dbReference type="InterPro" id="IPR036770">
    <property type="entry name" value="Ankyrin_rpt-contain_sf"/>
</dbReference>
<proteinExistence type="predicted"/>
<sequence>MKISLSMIHVLKNVVAIDFVMFAVACHGIFVVWSGEKDEDREAPPKKSRLKSYTYYKPYLIINKEDQKLHLLQKVASGCIWSCFIAFVVRAGDAGTQGLSPLRLRHCGNRRDMEQLNHGLWLQLGSHLYGVWCSPSVPQLVHSQKEMKQSGVQLGPIDEQNPVSKPQQDEIIVPVASIAIQRPQQPNLPRPDLLTGSREEYIKVAIPIYEASIKGNWKVAKSILEKNPELVRSSITENHETPLHIAASADKTKRMQNFVKNMVDMMGATDLELQNSSSNTALSLAAAAGNVEMAKILLEKNPALLTITGSQQMMPLYMAALFGNHAMVDYLYSKSKGLLDDGWNPQNRGWLLLKCVEADLFDIALKIVKDRPELASNGSVLGVLAKKPYAFYGTTSNMFKNFINQAFAFLSKSGSLKKDNDALQLLRLIWENIAKKTKKDIDDIIRGPPDTAKKDERLPYNKKDQKLHLLKIISENIVKMPAEIHKLTAGSSAKVTKVPSMGNARKTYSSRMLFVAAEMGNTIFIVELIRLYPDLIWKVNDNNQSIFHIAVKHRHEGVYNLLYEIGSMKDLITPLRDENDNNMLHLVGKSASRNRLQDASGVALQMQRELLWFKEVEAMIPLSYRERKNKDGLTPQELFTEEHKDLVTQGEKWMKGTASLCMVVAALIATIVFAVAFVVPGGYSQNSNNQTDGIPIFHSEVAFKIFLVADAISLFTSTASILMFLSILTSRYAERDFLQSLPKKLMLGVTTLFLSIAAMTIAFSVSFYVLYKHDLIWMPIIISVFAMLPIILFAWLQYPLLVDVFRSTYASRYLFKPKKHILYYEVQKQSV</sequence>
<dbReference type="Gene3D" id="1.25.40.20">
    <property type="entry name" value="Ankyrin repeat-containing domain"/>
    <property type="match status" value="2"/>
</dbReference>
<feature type="domain" description="PGG" evidence="2">
    <location>
        <begin position="651"/>
        <end position="769"/>
    </location>
</feature>
<reference evidence="3 4" key="1">
    <citation type="submission" date="2019-05" db="EMBL/GenBank/DDBJ databases">
        <title>Mikania micrantha, genome provides insights into the molecular mechanism of rapid growth.</title>
        <authorList>
            <person name="Liu B."/>
        </authorList>
    </citation>
    <scope>NUCLEOTIDE SEQUENCE [LARGE SCALE GENOMIC DNA]</scope>
    <source>
        <strain evidence="3">NLD-2019</strain>
        <tissue evidence="3">Leaf</tissue>
    </source>
</reference>
<feature type="transmembrane region" description="Helical" evidence="1">
    <location>
        <begin position="703"/>
        <end position="725"/>
    </location>
</feature>
<dbReference type="OrthoDB" id="1921232at2759"/>
<name>A0A5N6NFA6_9ASTR</name>
<dbReference type="AlphaFoldDB" id="A0A5N6NFA6"/>
<feature type="transmembrane region" description="Helical" evidence="1">
    <location>
        <begin position="14"/>
        <end position="33"/>
    </location>
</feature>
<keyword evidence="1" id="KW-0812">Transmembrane</keyword>
<dbReference type="PANTHER" id="PTHR24177">
    <property type="entry name" value="CASKIN"/>
    <property type="match status" value="1"/>
</dbReference>